<keyword evidence="9" id="KW-0406">Ion transport</keyword>
<keyword evidence="4 14" id="KW-1134">Transmembrane beta strand</keyword>
<evidence type="ECO:0000256" key="16">
    <source>
        <dbReference type="SAM" id="SignalP"/>
    </source>
</evidence>
<dbReference type="OrthoDB" id="9775095at2"/>
<accession>A0A6I4IQV2</accession>
<feature type="domain" description="TonB-dependent receptor-like beta-barrel" evidence="17">
    <location>
        <begin position="337"/>
        <end position="787"/>
    </location>
</feature>
<dbReference type="PANTHER" id="PTHR32552:SF68">
    <property type="entry name" value="FERRICHROME OUTER MEMBRANE TRANSPORTER_PHAGE RECEPTOR"/>
    <property type="match status" value="1"/>
</dbReference>
<keyword evidence="13 14" id="KW-0998">Cell outer membrane</keyword>
<evidence type="ECO:0000259" key="18">
    <source>
        <dbReference type="Pfam" id="PF07715"/>
    </source>
</evidence>
<comment type="caution">
    <text evidence="19">The sequence shown here is derived from an EMBL/GenBank/DDBJ whole genome shotgun (WGS) entry which is preliminary data.</text>
</comment>
<dbReference type="Pfam" id="PF07715">
    <property type="entry name" value="Plug"/>
    <property type="match status" value="1"/>
</dbReference>
<dbReference type="EMBL" id="WQLA01000004">
    <property type="protein sequence ID" value="MVN91784.1"/>
    <property type="molecule type" value="Genomic_DNA"/>
</dbReference>
<evidence type="ECO:0000313" key="19">
    <source>
        <dbReference type="EMBL" id="MVN91784.1"/>
    </source>
</evidence>
<dbReference type="Gene3D" id="2.60.40.1120">
    <property type="entry name" value="Carboxypeptidase-like, regulatory domain"/>
    <property type="match status" value="1"/>
</dbReference>
<evidence type="ECO:0000256" key="7">
    <source>
        <dbReference type="ARBA" id="ARBA00022729"/>
    </source>
</evidence>
<protein>
    <submittedName>
        <fullName evidence="19">TonB-dependent siderophore receptor</fullName>
    </submittedName>
</protein>
<keyword evidence="7 16" id="KW-0732">Signal</keyword>
<evidence type="ECO:0000256" key="8">
    <source>
        <dbReference type="ARBA" id="ARBA00023004"/>
    </source>
</evidence>
<dbReference type="InterPro" id="IPR010105">
    <property type="entry name" value="TonB_sidphr_rcpt"/>
</dbReference>
<feature type="signal peptide" evidence="16">
    <location>
        <begin position="1"/>
        <end position="21"/>
    </location>
</feature>
<evidence type="ECO:0000256" key="15">
    <source>
        <dbReference type="RuleBase" id="RU003357"/>
    </source>
</evidence>
<comment type="similarity">
    <text evidence="2 14 15">Belongs to the TonB-dependent receptor family.</text>
</comment>
<comment type="subcellular location">
    <subcellularLocation>
        <location evidence="1 14">Cell outer membrane</location>
        <topology evidence="1 14">Multi-pass membrane protein</topology>
    </subcellularLocation>
</comment>
<organism evidence="19 20">
    <name type="scientific">Mucilaginibacter aquatilis</name>
    <dbReference type="NCBI Taxonomy" id="1517760"/>
    <lineage>
        <taxon>Bacteria</taxon>
        <taxon>Pseudomonadati</taxon>
        <taxon>Bacteroidota</taxon>
        <taxon>Sphingobacteriia</taxon>
        <taxon>Sphingobacteriales</taxon>
        <taxon>Sphingobacteriaceae</taxon>
        <taxon>Mucilaginibacter</taxon>
    </lineage>
</organism>
<gene>
    <name evidence="19" type="ORF">GO816_11660</name>
</gene>
<dbReference type="InterPro" id="IPR000531">
    <property type="entry name" value="Beta-barrel_TonB"/>
</dbReference>
<evidence type="ECO:0000256" key="5">
    <source>
        <dbReference type="ARBA" id="ARBA00022496"/>
    </source>
</evidence>
<evidence type="ECO:0000256" key="10">
    <source>
        <dbReference type="ARBA" id="ARBA00023077"/>
    </source>
</evidence>
<keyword evidence="5" id="KW-0410">Iron transport</keyword>
<dbReference type="GO" id="GO:0015344">
    <property type="term" value="F:siderophore uptake transmembrane transporter activity"/>
    <property type="evidence" value="ECO:0007669"/>
    <property type="project" value="TreeGrafter"/>
</dbReference>
<dbReference type="Pfam" id="PF13715">
    <property type="entry name" value="CarbopepD_reg_2"/>
    <property type="match status" value="1"/>
</dbReference>
<dbReference type="GO" id="GO:0038023">
    <property type="term" value="F:signaling receptor activity"/>
    <property type="evidence" value="ECO:0007669"/>
    <property type="project" value="InterPro"/>
</dbReference>
<dbReference type="PANTHER" id="PTHR32552">
    <property type="entry name" value="FERRICHROME IRON RECEPTOR-RELATED"/>
    <property type="match status" value="1"/>
</dbReference>
<evidence type="ECO:0000256" key="3">
    <source>
        <dbReference type="ARBA" id="ARBA00022448"/>
    </source>
</evidence>
<evidence type="ECO:0000259" key="17">
    <source>
        <dbReference type="Pfam" id="PF00593"/>
    </source>
</evidence>
<dbReference type="Proteomes" id="UP000434850">
    <property type="component" value="Unassembled WGS sequence"/>
</dbReference>
<evidence type="ECO:0000256" key="9">
    <source>
        <dbReference type="ARBA" id="ARBA00023065"/>
    </source>
</evidence>
<feature type="chain" id="PRO_5026017524" evidence="16">
    <location>
        <begin position="22"/>
        <end position="831"/>
    </location>
</feature>
<dbReference type="Pfam" id="PF00593">
    <property type="entry name" value="TonB_dep_Rec_b-barrel"/>
    <property type="match status" value="1"/>
</dbReference>
<keyword evidence="10 15" id="KW-0798">TonB box</keyword>
<feature type="domain" description="TonB-dependent receptor plug" evidence="18">
    <location>
        <begin position="161"/>
        <end position="260"/>
    </location>
</feature>
<evidence type="ECO:0000313" key="20">
    <source>
        <dbReference type="Proteomes" id="UP000434850"/>
    </source>
</evidence>
<dbReference type="PROSITE" id="PS52016">
    <property type="entry name" value="TONB_DEPENDENT_REC_3"/>
    <property type="match status" value="1"/>
</dbReference>
<dbReference type="InterPro" id="IPR037066">
    <property type="entry name" value="Plug_dom_sf"/>
</dbReference>
<evidence type="ECO:0000256" key="4">
    <source>
        <dbReference type="ARBA" id="ARBA00022452"/>
    </source>
</evidence>
<evidence type="ECO:0000256" key="6">
    <source>
        <dbReference type="ARBA" id="ARBA00022692"/>
    </source>
</evidence>
<sequence length="831" mass="92166">MQVKNFLLIGAACTAALSLNAATLNNLHKTNNVAYVNTLHVILNDDDQQTGTIRGRITTSDGTVAPMVSVTLKGTRFGAITDEDGQYQIKRVPEGDYTIVVTAVGLYPKEKNVHVNGKSTVIADFSLNENRSELAEVQVKTVKKKYKVERPSSSLRLQSPLIEVPQNIQVVTSQLMADQQVFDIVDGITRNVSGATRVGHWDAQYANIFMRGTNIPAFRNGMNQKMPWGPLADDAATIDRIEFVKGPSGFMMANGEPGGIYNIVTKKPTGQNRSSVSLSGGGYNLGRGAVDIDGKLSRDGKLLFRLNLAAQTKGSYNKYNYTDKYVIAPVISYQIDSNTLVTAEYTTQHVEAQALGSYGFSPKGFADTDPSFFLGDPSLDPVKLNDHNVTFYLRHKLNKDWTLNGQANYVRYGMFGGSPWPSSIAPNGDMRRYLNISEELAINKNAQLSVMGDLVTGKVIHRILTGIDMGNLKTWGDFSSTMLADLQLTDNRTFNIYNPEYGIPTKNIPFFDRSRSLQVRSGSNTYATNLTYTGAYLQDEIRMLDEKLRLTLAGRFTHSVTVGKTNSQQISDNVFTPRFGLSYSITNDFSAYTLYDQSYLPVANTNNFTGTPFRAIRGSNVELGLKKDWFEGRWNTTFAIYQITKSNVLATDFDNIGINPNAQIQLGKIRSKGIELDINGELTKSLNLVLNYAYTDAKVLEDTRPVLVGNRVPNSAKHITNGWLSYRVDDENSIFKGFGLSGGYQIQLGRNAGSTTSPMKLPAYYRFDAGASYEKGRITISALVNNLLDRRLLTQGSYTKLAQETATAVSYYTYIYEYPRNGRITIAYRFK</sequence>
<keyword evidence="3 14" id="KW-0813">Transport</keyword>
<dbReference type="RefSeq" id="WP_157542109.1">
    <property type="nucleotide sequence ID" value="NZ_WQLA01000004.1"/>
</dbReference>
<evidence type="ECO:0000256" key="13">
    <source>
        <dbReference type="ARBA" id="ARBA00023237"/>
    </source>
</evidence>
<proteinExistence type="inferred from homology"/>
<keyword evidence="8" id="KW-0408">Iron</keyword>
<evidence type="ECO:0000256" key="12">
    <source>
        <dbReference type="ARBA" id="ARBA00023170"/>
    </source>
</evidence>
<dbReference type="InterPro" id="IPR039426">
    <property type="entry name" value="TonB-dep_rcpt-like"/>
</dbReference>
<evidence type="ECO:0000256" key="1">
    <source>
        <dbReference type="ARBA" id="ARBA00004571"/>
    </source>
</evidence>
<dbReference type="InterPro" id="IPR012910">
    <property type="entry name" value="Plug_dom"/>
</dbReference>
<dbReference type="Gene3D" id="2.40.170.20">
    <property type="entry name" value="TonB-dependent receptor, beta-barrel domain"/>
    <property type="match status" value="1"/>
</dbReference>
<dbReference type="InterPro" id="IPR036942">
    <property type="entry name" value="Beta-barrel_TonB_sf"/>
</dbReference>
<keyword evidence="11 14" id="KW-0472">Membrane</keyword>
<name>A0A6I4IQV2_9SPHI</name>
<keyword evidence="6 14" id="KW-0812">Transmembrane</keyword>
<keyword evidence="20" id="KW-1185">Reference proteome</keyword>
<dbReference type="SUPFAM" id="SSF56935">
    <property type="entry name" value="Porins"/>
    <property type="match status" value="1"/>
</dbReference>
<dbReference type="GO" id="GO:0009279">
    <property type="term" value="C:cell outer membrane"/>
    <property type="evidence" value="ECO:0007669"/>
    <property type="project" value="UniProtKB-SubCell"/>
</dbReference>
<dbReference type="Gene3D" id="2.170.130.10">
    <property type="entry name" value="TonB-dependent receptor, plug domain"/>
    <property type="match status" value="1"/>
</dbReference>
<dbReference type="NCBIfam" id="TIGR01783">
    <property type="entry name" value="TonB-siderophor"/>
    <property type="match status" value="1"/>
</dbReference>
<dbReference type="InterPro" id="IPR013784">
    <property type="entry name" value="Carb-bd-like_fold"/>
</dbReference>
<evidence type="ECO:0000256" key="11">
    <source>
        <dbReference type="ARBA" id="ARBA00023136"/>
    </source>
</evidence>
<dbReference type="AlphaFoldDB" id="A0A6I4IQV2"/>
<evidence type="ECO:0000256" key="2">
    <source>
        <dbReference type="ARBA" id="ARBA00009810"/>
    </source>
</evidence>
<dbReference type="SUPFAM" id="SSF49452">
    <property type="entry name" value="Starch-binding domain-like"/>
    <property type="match status" value="1"/>
</dbReference>
<dbReference type="GO" id="GO:0030246">
    <property type="term" value="F:carbohydrate binding"/>
    <property type="evidence" value="ECO:0007669"/>
    <property type="project" value="InterPro"/>
</dbReference>
<dbReference type="CDD" id="cd01347">
    <property type="entry name" value="ligand_gated_channel"/>
    <property type="match status" value="1"/>
</dbReference>
<reference evidence="19 20" key="1">
    <citation type="submission" date="2019-12" db="EMBL/GenBank/DDBJ databases">
        <title>Mucilaginibacter sp. HME9299 genome sequencing and assembly.</title>
        <authorList>
            <person name="Kang H."/>
            <person name="Kim H."/>
            <person name="Joh K."/>
        </authorList>
    </citation>
    <scope>NUCLEOTIDE SEQUENCE [LARGE SCALE GENOMIC DNA]</scope>
    <source>
        <strain evidence="19 20">HME9299</strain>
    </source>
</reference>
<keyword evidence="12 19" id="KW-0675">Receptor</keyword>
<dbReference type="GO" id="GO:0015891">
    <property type="term" value="P:siderophore transport"/>
    <property type="evidence" value="ECO:0007669"/>
    <property type="project" value="InterPro"/>
</dbReference>
<evidence type="ECO:0000256" key="14">
    <source>
        <dbReference type="PROSITE-ProRule" id="PRU01360"/>
    </source>
</evidence>